<comment type="caution">
    <text evidence="2">The sequence shown here is derived from an EMBL/GenBank/DDBJ whole genome shotgun (WGS) entry which is preliminary data.</text>
</comment>
<evidence type="ECO:0000256" key="1">
    <source>
        <dbReference type="SAM" id="MobiDB-lite"/>
    </source>
</evidence>
<sequence>MRHEHENSSDDEQLVSAHPIDYDHGHDDGSHVDDPSDAGGQDRGALPEADGPKDEWGVEYDRRDARHLLDEMGSIRALHDAAQRASCSLRHVACSDHVVELGVDVVRASYFPKHLSGLLERVVRWIRLVGVSGWNREPNVKIATGNIANPIEIRYPKS</sequence>
<evidence type="ECO:0000313" key="2">
    <source>
        <dbReference type="EMBL" id="KAJ8512710.1"/>
    </source>
</evidence>
<dbReference type="Proteomes" id="UP001222027">
    <property type="component" value="Unassembled WGS sequence"/>
</dbReference>
<feature type="region of interest" description="Disordered" evidence="1">
    <location>
        <begin position="1"/>
        <end position="57"/>
    </location>
</feature>
<dbReference type="AlphaFoldDB" id="A0AAV8S044"/>
<protein>
    <submittedName>
        <fullName evidence="2">Uncharacterized protein</fullName>
    </submittedName>
</protein>
<keyword evidence="3" id="KW-1185">Reference proteome</keyword>
<dbReference type="EMBL" id="JAQQAF010000001">
    <property type="protein sequence ID" value="KAJ8512710.1"/>
    <property type="molecule type" value="Genomic_DNA"/>
</dbReference>
<gene>
    <name evidence="2" type="ORF">OPV22_003144</name>
</gene>
<proteinExistence type="predicted"/>
<reference evidence="2 3" key="1">
    <citation type="submission" date="2022-12" db="EMBL/GenBank/DDBJ databases">
        <title>Chromosome-scale assembly of the Ensete ventricosum genome.</title>
        <authorList>
            <person name="Dussert Y."/>
            <person name="Stocks J."/>
            <person name="Wendawek A."/>
            <person name="Woldeyes F."/>
            <person name="Nichols R.A."/>
            <person name="Borrell J.S."/>
        </authorList>
    </citation>
    <scope>NUCLEOTIDE SEQUENCE [LARGE SCALE GENOMIC DNA]</scope>
    <source>
        <strain evidence="3">cv. Maze</strain>
        <tissue evidence="2">Seeds</tissue>
    </source>
</reference>
<accession>A0AAV8S044</accession>
<evidence type="ECO:0000313" key="3">
    <source>
        <dbReference type="Proteomes" id="UP001222027"/>
    </source>
</evidence>
<feature type="compositionally biased region" description="Basic and acidic residues" evidence="1">
    <location>
        <begin position="20"/>
        <end position="34"/>
    </location>
</feature>
<name>A0AAV8S044_ENSVE</name>
<organism evidence="2 3">
    <name type="scientific">Ensete ventricosum</name>
    <name type="common">Abyssinian banana</name>
    <name type="synonym">Musa ensete</name>
    <dbReference type="NCBI Taxonomy" id="4639"/>
    <lineage>
        <taxon>Eukaryota</taxon>
        <taxon>Viridiplantae</taxon>
        <taxon>Streptophyta</taxon>
        <taxon>Embryophyta</taxon>
        <taxon>Tracheophyta</taxon>
        <taxon>Spermatophyta</taxon>
        <taxon>Magnoliopsida</taxon>
        <taxon>Liliopsida</taxon>
        <taxon>Zingiberales</taxon>
        <taxon>Musaceae</taxon>
        <taxon>Ensete</taxon>
    </lineage>
</organism>